<dbReference type="PANTHER" id="PTHR28256">
    <property type="entry name" value="RIBONUCLEASES P/MRP PROTEIN SUBUNIT POP7"/>
    <property type="match status" value="1"/>
</dbReference>
<organism evidence="5 6">
    <name type="scientific">Zasmidium cellare</name>
    <name type="common">Wine cellar mold</name>
    <name type="synonym">Racodium cellare</name>
    <dbReference type="NCBI Taxonomy" id="395010"/>
    <lineage>
        <taxon>Eukaryota</taxon>
        <taxon>Fungi</taxon>
        <taxon>Dikarya</taxon>
        <taxon>Ascomycota</taxon>
        <taxon>Pezizomycotina</taxon>
        <taxon>Dothideomycetes</taxon>
        <taxon>Dothideomycetidae</taxon>
        <taxon>Mycosphaerellales</taxon>
        <taxon>Mycosphaerellaceae</taxon>
        <taxon>Zasmidium</taxon>
    </lineage>
</organism>
<feature type="region of interest" description="Disordered" evidence="4">
    <location>
        <begin position="182"/>
        <end position="217"/>
    </location>
</feature>
<dbReference type="EMBL" id="JAXOVC010000012">
    <property type="protein sequence ID" value="KAK4495169.1"/>
    <property type="molecule type" value="Genomic_DNA"/>
</dbReference>
<evidence type="ECO:0000313" key="6">
    <source>
        <dbReference type="Proteomes" id="UP001305779"/>
    </source>
</evidence>
<keyword evidence="2" id="KW-0819">tRNA processing</keyword>
<dbReference type="InterPro" id="IPR020241">
    <property type="entry name" value="RNase_P/MRP_Pop7_fungi"/>
</dbReference>
<evidence type="ECO:0000256" key="2">
    <source>
        <dbReference type="ARBA" id="ARBA00022694"/>
    </source>
</evidence>
<protein>
    <submittedName>
        <fullName evidence="5">Uncharacterized protein</fullName>
    </submittedName>
</protein>
<evidence type="ECO:0000256" key="1">
    <source>
        <dbReference type="ARBA" id="ARBA00004123"/>
    </source>
</evidence>
<dbReference type="Gene3D" id="3.30.110.20">
    <property type="entry name" value="Alba-like domain"/>
    <property type="match status" value="1"/>
</dbReference>
<evidence type="ECO:0000256" key="4">
    <source>
        <dbReference type="SAM" id="MobiDB-lite"/>
    </source>
</evidence>
<gene>
    <name evidence="5" type="ORF">PRZ48_013496</name>
</gene>
<name>A0ABR0E176_ZASCE</name>
<dbReference type="Proteomes" id="UP001305779">
    <property type="component" value="Unassembled WGS sequence"/>
</dbReference>
<dbReference type="InterPro" id="IPR036882">
    <property type="entry name" value="Alba-like_dom_sf"/>
</dbReference>
<dbReference type="Pfam" id="PF12328">
    <property type="entry name" value="Rpp20"/>
    <property type="match status" value="1"/>
</dbReference>
<evidence type="ECO:0000313" key="5">
    <source>
        <dbReference type="EMBL" id="KAK4495169.1"/>
    </source>
</evidence>
<keyword evidence="6" id="KW-1185">Reference proteome</keyword>
<keyword evidence="3" id="KW-0539">Nucleus</keyword>
<comment type="caution">
    <text evidence="5">The sequence shown here is derived from an EMBL/GenBank/DDBJ whole genome shotgun (WGS) entry which is preliminary data.</text>
</comment>
<dbReference type="PANTHER" id="PTHR28256:SF1">
    <property type="entry name" value="RIBONUCLEASES P_MRP PROTEIN SUBUNIT POP7"/>
    <property type="match status" value="1"/>
</dbReference>
<reference evidence="5 6" key="1">
    <citation type="journal article" date="2023" name="G3 (Bethesda)">
        <title>A chromosome-level genome assembly of Zasmidium syzygii isolated from banana leaves.</title>
        <authorList>
            <person name="van Westerhoven A.C."/>
            <person name="Mehrabi R."/>
            <person name="Talebi R."/>
            <person name="Steentjes M.B.F."/>
            <person name="Corcolon B."/>
            <person name="Chong P.A."/>
            <person name="Kema G.H.J."/>
            <person name="Seidl M.F."/>
        </authorList>
    </citation>
    <scope>NUCLEOTIDE SEQUENCE [LARGE SCALE GENOMIC DNA]</scope>
    <source>
        <strain evidence="5 6">P124</strain>
    </source>
</reference>
<dbReference type="InterPro" id="IPR014612">
    <property type="entry name" value="Pop7/Rpp20"/>
</dbReference>
<proteinExistence type="predicted"/>
<evidence type="ECO:0000256" key="3">
    <source>
        <dbReference type="ARBA" id="ARBA00023242"/>
    </source>
</evidence>
<feature type="compositionally biased region" description="Basic and acidic residues" evidence="4">
    <location>
        <begin position="25"/>
        <end position="35"/>
    </location>
</feature>
<feature type="compositionally biased region" description="Polar residues" evidence="4">
    <location>
        <begin position="13"/>
        <end position="24"/>
    </location>
</feature>
<feature type="region of interest" description="Disordered" evidence="4">
    <location>
        <begin position="1"/>
        <end position="48"/>
    </location>
</feature>
<comment type="subcellular location">
    <subcellularLocation>
        <location evidence="1">Nucleus</location>
    </subcellularLocation>
</comment>
<accession>A0ABR0E176</accession>
<sequence length="237" mass="26122">MSTDKKPKLGRLPQSTPLEPSTNHTTDHLPPDAKVTKRPLMRPALPSPYAGANAQKVVYVSTKSHFMSIVKRVEKLLNLSDKRLVQSATTIAQDRQYRKRRRGGGDGDDIEAIAEAAEEQKRNHKRRRTGVEGGSAVGEEVVVKGSGKAIPRVMELGLWFQQRDEEYAVRVTTGSASSIDDVEYEKEEEVTTGAEEDKMEVDKTGESEPGGGGAKKTFVSEARIRKVSVLEVHVSLR</sequence>